<dbReference type="Pfam" id="PF00704">
    <property type="entry name" value="Glyco_hydro_18"/>
    <property type="match status" value="1"/>
</dbReference>
<dbReference type="GO" id="GO:0005576">
    <property type="term" value="C:extracellular region"/>
    <property type="evidence" value="ECO:0007669"/>
    <property type="project" value="TreeGrafter"/>
</dbReference>
<feature type="compositionally biased region" description="Low complexity" evidence="1">
    <location>
        <begin position="1392"/>
        <end position="1402"/>
    </location>
</feature>
<feature type="region of interest" description="Disordered" evidence="1">
    <location>
        <begin position="1379"/>
        <end position="1402"/>
    </location>
</feature>
<organism evidence="3 4">
    <name type="scientific">Geranomyces variabilis</name>
    <dbReference type="NCBI Taxonomy" id="109894"/>
    <lineage>
        <taxon>Eukaryota</taxon>
        <taxon>Fungi</taxon>
        <taxon>Fungi incertae sedis</taxon>
        <taxon>Chytridiomycota</taxon>
        <taxon>Chytridiomycota incertae sedis</taxon>
        <taxon>Chytridiomycetes</taxon>
        <taxon>Spizellomycetales</taxon>
        <taxon>Powellomycetaceae</taxon>
        <taxon>Geranomyces</taxon>
    </lineage>
</organism>
<dbReference type="GO" id="GO:0005975">
    <property type="term" value="P:carbohydrate metabolic process"/>
    <property type="evidence" value="ECO:0007669"/>
    <property type="project" value="InterPro"/>
</dbReference>
<gene>
    <name evidence="3" type="ORF">HDU87_002055</name>
</gene>
<feature type="domain" description="GH18" evidence="2">
    <location>
        <begin position="273"/>
        <end position="777"/>
    </location>
</feature>
<dbReference type="PANTHER" id="PTHR11177:SF317">
    <property type="entry name" value="CHITINASE 12-RELATED"/>
    <property type="match status" value="1"/>
</dbReference>
<sequence length="2473" mass="257418">MIYCTSLLHQALGVALANDETVTPHLLRRQIEEEAPYLMDQEWLEQQAIGAKARQFYADSSKKQDAARPKFNNMGGFDQLKRRGVTDLPSLLSSPRYQATNGQRQCTTETSVENVAELIELEVVETVCIKPYVDSNGEVYFGENDGVNFSLKFCIEIGFGPLLRSFGMEPPCFGIQVTWWTGRGMVDLDIVANVFMLEFVIKLSFKVYEPRPAFCRGFQRCMKPYCLGNSYMEMNINLHLLFIQKEISSSKLLLPQCNPNDAPSTPKPAFQGKPLEAYFPNWKIYDNPAQPHGLRIGAEKRAISHWNFAFVTTSYSRETQSWYLDTTDSWGDFALCVDMPNCDNFENNCMPVDPALMCSPGVIALAPYFGAKSASGGCPVKANPDSASDDCFGVNKYAVPGILNKVLCHTTLSKQNGALRLGDNGVYYICGAIGYLFNQAVLPDATQLILSIGGWSDSSLWSIATRPENINDFTTSIESWVSALGWDGVDIDWELPGMEHGGQMVPAAIGGSNIQSGATVDNTQYCPTNTSCNVDRTRDVAQYVDLLAKLKTKLAHHKASISIAAPVGDGDIDRLGPSLQTMCASITYMNLMAYDIAGTWSTVANHQAPLYDYTPPAIGKSSSINNSVSMYLAYGCPANKIVVGMPWYSRSVDGVTMDVDVYDHGRTQDELFLFPGLYQPFATHKSPDLMPLFKDIYPNIGPGFYNWTEVWDPYAHASYYWLESTQTFASIDSVRSVINKAKWVNQLGLLGAMGWMAGDDAPNYPLINATRNALDSGSTDREPILPPPGYYTPPAPVPGPTFNYPVITINSNGILAQYRNPAAATTLTDPRAVQSDCNGTTTISATGTVNANVDGIYLMEYGQVPSTGDTVTYSRRYAEIRTLPALVIVSATETFDTVVVTFSSFVRAQQPAAVIRDYHNWDFLTGTMGSTSFQLRGLLNGVAQATSPFTLTSVTVKDSDPTLGFPVSWTLNIANSSPIRYDLGIAPGASCFDMLYPYAACNATEIVRSRSIAFAANDLGPQTVQSYRLSVLFSSTVSSRTDANAAATDPSSSPLVPSSFTVNLVQGVLVVMTQKAANTVSACQAGGAPIGVASVVARTTGLEWELSLNLLDSAYNDGDRLVIGITTVYSTVAPKGAIPCALSVVSLKKGYCCDPNKQQTPPVCSRVGNSANCQQSVNGGVYNPTSCSCSQTSTTTTSTSTTSTTTTSSSTFTSTLTNPTVTPTSFPVTVTIPVPIPPGFTTIPWPPIPPPPVKTTDIPTWITTVTPALTTTMHVTYTPPNIVPIPVTSTTGSTTTSTSSTFTSTFTNPTVNPSSFPVIVTIPVPIPPGFTVITWPPFPPLASTTTDISTVITSVTPVLTTTLHVTYTPANVVPIVSSTAASSPSIPPATGVPPATTPKATTPAAVPTSVAIGGTTVPPVAGSAGGSTVTTSVVIAGSSSGSSAGSSARSSQGGTSSAITSAFASTTSGIQASTTVRSATSSFGLSTVVSSMPPATPSVSESSGVTTPSLTTRLGTSSGITSAFATISSGIQALTTVRPTTASGSLNVSSSTGISGSSIISPSTTVVASQTSSLPTGPTAAPAVCTTCTGTVIGAWCGPPAATLINVNAVFAWTSDDGTMASVPTLGQKGLQLVPATSGGSYWYTNFGTGACTSAGSANGLQIAMTAPAGSTFQIALRFKTDINCTISGPALVLSSAAYATFDGVTPRNITIPFADFVGVDATKLVAVSLQTFSITNQTYSLSCISLAAGIKASVPMIPQTSVTSVSPSQTPVSLACATCGGTVVMKWCGATAVTTTNALGALINDDGTMQKQSVGPAGTLQLMPKLDGTSYWYTLFGTGACTSAGTATGIQIIATGPAGSTFQIALRFKTNAACTIAGPTVTVTSSTYATFDGRTPQNISIPFSDFAGLDTTKLASLSLQAFSIGNQTYSLSCISLANVTEASAPVTATANLATTSAPSVITTPVPAPCATCGGSVIATWCGATALTTSNVVGALINDDGTMQKQSIGPAGTLQLVPKLDGTSYWYTRFGTGACTSAGTASGLQIIISAPAGSSFLIVLRTRTDATCTVSVAAAVNSGTYAKFDGATSQTLSIPFTDFAGADISKLDAVSLQTFSAGNQTYSLSCVSLAMLAAPCKICTGTVVASWCAATAPISTVNALGGYTSDDGSMQRQALGAGGVLSLLPAVSGSYWYSVFGTGACYSAGTTVSGLQIIISAPAGSTFQIALRYKTDAACTTTGPLLTVDAASYAKFDGVTPRTLSIPFADFRGLDPTRIVSVSLQGFSATQQAYNVSCVSLAQVTTAPNCLACPPLAILDYCSSPLVNINALGGAASDDGTMAKPPALNGSAIALVPQAGSYWYTNIGCQNVSSYNYLTLAMTIPAGALVTIEVQTAAAATGCPAGGAVNRGSVSSAAYASSTNGAAQNVTIPFAALRASNAALDLTRVTALSFTGFSRTGASYQIACASWKVLPAP</sequence>
<accession>A0AAD5XNM7</accession>
<dbReference type="Gene3D" id="2.60.120.430">
    <property type="entry name" value="Galactose-binding lectin"/>
    <property type="match status" value="1"/>
</dbReference>
<dbReference type="EMBL" id="JADGJQ010000016">
    <property type="protein sequence ID" value="KAJ3180546.1"/>
    <property type="molecule type" value="Genomic_DNA"/>
</dbReference>
<feature type="region of interest" description="Disordered" evidence="1">
    <location>
        <begin position="1490"/>
        <end position="1511"/>
    </location>
</feature>
<evidence type="ECO:0000313" key="4">
    <source>
        <dbReference type="Proteomes" id="UP001212152"/>
    </source>
</evidence>
<proteinExistence type="predicted"/>
<dbReference type="InterPro" id="IPR011583">
    <property type="entry name" value="Chitinase_II/V-like_cat"/>
</dbReference>
<dbReference type="InterPro" id="IPR001223">
    <property type="entry name" value="Glyco_hydro18_cat"/>
</dbReference>
<dbReference type="InterPro" id="IPR017853">
    <property type="entry name" value="GH"/>
</dbReference>
<comment type="caution">
    <text evidence="3">The sequence shown here is derived from an EMBL/GenBank/DDBJ whole genome shotgun (WGS) entry which is preliminary data.</text>
</comment>
<evidence type="ECO:0000256" key="1">
    <source>
        <dbReference type="SAM" id="MobiDB-lite"/>
    </source>
</evidence>
<dbReference type="GO" id="GO:0008061">
    <property type="term" value="F:chitin binding"/>
    <property type="evidence" value="ECO:0007669"/>
    <property type="project" value="InterPro"/>
</dbReference>
<protein>
    <recommendedName>
        <fullName evidence="2">GH18 domain-containing protein</fullName>
    </recommendedName>
</protein>
<dbReference type="GO" id="GO:0004568">
    <property type="term" value="F:chitinase activity"/>
    <property type="evidence" value="ECO:0007669"/>
    <property type="project" value="TreeGrafter"/>
</dbReference>
<reference evidence="3" key="1">
    <citation type="submission" date="2020-05" db="EMBL/GenBank/DDBJ databases">
        <title>Phylogenomic resolution of chytrid fungi.</title>
        <authorList>
            <person name="Stajich J.E."/>
            <person name="Amses K."/>
            <person name="Simmons R."/>
            <person name="Seto K."/>
            <person name="Myers J."/>
            <person name="Bonds A."/>
            <person name="Quandt C.A."/>
            <person name="Barry K."/>
            <person name="Liu P."/>
            <person name="Grigoriev I."/>
            <person name="Longcore J.E."/>
            <person name="James T.Y."/>
        </authorList>
    </citation>
    <scope>NUCLEOTIDE SEQUENCE</scope>
    <source>
        <strain evidence="3">JEL0379</strain>
    </source>
</reference>
<dbReference type="Proteomes" id="UP001212152">
    <property type="component" value="Unassembled WGS sequence"/>
</dbReference>
<name>A0AAD5XNM7_9FUNG</name>
<evidence type="ECO:0000259" key="2">
    <source>
        <dbReference type="PROSITE" id="PS51910"/>
    </source>
</evidence>
<dbReference type="PANTHER" id="PTHR11177">
    <property type="entry name" value="CHITINASE"/>
    <property type="match status" value="1"/>
</dbReference>
<dbReference type="GO" id="GO:0006032">
    <property type="term" value="P:chitin catabolic process"/>
    <property type="evidence" value="ECO:0007669"/>
    <property type="project" value="TreeGrafter"/>
</dbReference>
<feature type="compositionally biased region" description="Polar residues" evidence="1">
    <location>
        <begin position="1497"/>
        <end position="1511"/>
    </location>
</feature>
<feature type="region of interest" description="Disordered" evidence="1">
    <location>
        <begin position="1191"/>
        <end position="1217"/>
    </location>
</feature>
<evidence type="ECO:0000313" key="3">
    <source>
        <dbReference type="EMBL" id="KAJ3180546.1"/>
    </source>
</evidence>
<dbReference type="SUPFAM" id="SSF51445">
    <property type="entry name" value="(Trans)glycosidases"/>
    <property type="match status" value="1"/>
</dbReference>
<keyword evidence="4" id="KW-1185">Reference proteome</keyword>
<dbReference type="SMART" id="SM00636">
    <property type="entry name" value="Glyco_18"/>
    <property type="match status" value="1"/>
</dbReference>
<dbReference type="InterPro" id="IPR050314">
    <property type="entry name" value="Glycosyl_Hydrlase_18"/>
</dbReference>
<dbReference type="Gene3D" id="3.20.20.80">
    <property type="entry name" value="Glycosidases"/>
    <property type="match status" value="2"/>
</dbReference>
<dbReference type="PROSITE" id="PS51910">
    <property type="entry name" value="GH18_2"/>
    <property type="match status" value="1"/>
</dbReference>